<dbReference type="GO" id="GO:0006508">
    <property type="term" value="P:proteolysis"/>
    <property type="evidence" value="ECO:0007669"/>
    <property type="project" value="InterPro"/>
</dbReference>
<accession>A0A7X9P0A7</accession>
<evidence type="ECO:0000313" key="5">
    <source>
        <dbReference type="Proteomes" id="UP000576082"/>
    </source>
</evidence>
<dbReference type="Proteomes" id="UP000576082">
    <property type="component" value="Unassembled WGS sequence"/>
</dbReference>
<reference evidence="4 5" key="1">
    <citation type="submission" date="2020-04" db="EMBL/GenBank/DDBJ databases">
        <title>Flammeovirga sp. SR4, a novel species isolated from seawater.</title>
        <authorList>
            <person name="Wang X."/>
        </authorList>
    </citation>
    <scope>NUCLEOTIDE SEQUENCE [LARGE SCALE GENOMIC DNA]</scope>
    <source>
        <strain evidence="4 5">ATCC 23126</strain>
    </source>
</reference>
<dbReference type="Gene3D" id="3.90.226.10">
    <property type="entry name" value="2-enoyl-CoA Hydratase, Chain A, domain 1"/>
    <property type="match status" value="1"/>
</dbReference>
<dbReference type="InterPro" id="IPR029045">
    <property type="entry name" value="ClpP/crotonase-like_dom_sf"/>
</dbReference>
<comment type="similarity">
    <text evidence="1">Belongs to the peptidase S49 family.</text>
</comment>
<dbReference type="EMBL" id="JABANE010000008">
    <property type="protein sequence ID" value="NME67194.1"/>
    <property type="molecule type" value="Genomic_DNA"/>
</dbReference>
<dbReference type="Pfam" id="PF01343">
    <property type="entry name" value="Peptidase_S49"/>
    <property type="match status" value="1"/>
</dbReference>
<evidence type="ECO:0000313" key="4">
    <source>
        <dbReference type="EMBL" id="NME67194.1"/>
    </source>
</evidence>
<proteinExistence type="inferred from homology"/>
<dbReference type="SUPFAM" id="SSF52096">
    <property type="entry name" value="ClpP/crotonase"/>
    <property type="match status" value="1"/>
</dbReference>
<organism evidence="4 5">
    <name type="scientific">Flammeovirga aprica JL-4</name>
    <dbReference type="NCBI Taxonomy" id="694437"/>
    <lineage>
        <taxon>Bacteria</taxon>
        <taxon>Pseudomonadati</taxon>
        <taxon>Bacteroidota</taxon>
        <taxon>Cytophagia</taxon>
        <taxon>Cytophagales</taxon>
        <taxon>Flammeovirgaceae</taxon>
        <taxon>Flammeovirga</taxon>
    </lineage>
</organism>
<name>A0A7X9P0A7_9BACT</name>
<dbReference type="GO" id="GO:0008233">
    <property type="term" value="F:peptidase activity"/>
    <property type="evidence" value="ECO:0007669"/>
    <property type="project" value="InterPro"/>
</dbReference>
<dbReference type="PANTHER" id="PTHR42987:SF4">
    <property type="entry name" value="PROTEASE SOHB-RELATED"/>
    <property type="match status" value="1"/>
</dbReference>
<feature type="coiled-coil region" evidence="2">
    <location>
        <begin position="270"/>
        <end position="358"/>
    </location>
</feature>
<keyword evidence="2" id="KW-0175">Coiled coil</keyword>
<protein>
    <recommendedName>
        <fullName evidence="3">Peptidase S49 domain-containing protein</fullName>
    </recommendedName>
</protein>
<dbReference type="AlphaFoldDB" id="A0A7X9P0A7"/>
<dbReference type="SUPFAM" id="SSF57997">
    <property type="entry name" value="Tropomyosin"/>
    <property type="match status" value="1"/>
</dbReference>
<evidence type="ECO:0000259" key="3">
    <source>
        <dbReference type="Pfam" id="PF01343"/>
    </source>
</evidence>
<dbReference type="Gene3D" id="1.20.5.170">
    <property type="match status" value="1"/>
</dbReference>
<evidence type="ECO:0000256" key="2">
    <source>
        <dbReference type="SAM" id="Coils"/>
    </source>
</evidence>
<dbReference type="RefSeq" id="WP_169655364.1">
    <property type="nucleotide sequence ID" value="NZ_JABANE010000008.1"/>
</dbReference>
<dbReference type="InterPro" id="IPR002142">
    <property type="entry name" value="Peptidase_S49"/>
</dbReference>
<evidence type="ECO:0000256" key="1">
    <source>
        <dbReference type="ARBA" id="ARBA00008683"/>
    </source>
</evidence>
<comment type="caution">
    <text evidence="4">The sequence shown here is derived from an EMBL/GenBank/DDBJ whole genome shotgun (WGS) entry which is preliminary data.</text>
</comment>
<keyword evidence="5" id="KW-1185">Reference proteome</keyword>
<sequence>MKSGFFIYNEILQGRWLLTADAARAYSHLVASVLNGDFSESEEKQAENCLQVINAEGNTYRTYGFTHVEEECHVSIDLSGPLTYQDGYCNYGMKSYAKWIQEADKKPNIKGIILNLSTPGGQALGTEYLVNVISNISTPKVAFVEQMACSGGYWIASACDQIILSSATALVGSIGTMVSYTDFTEYYAKLGIKTVMYRATKSKDKNLPAEEMLGGKPDKYIETQLDPLNNGFHASVKSNRPQIDDSCLTGATYFASDAIELGLADKIGLYDDAISALSDIQNNINSAEEMEFLNKVKAGLGLDAEPQAIADAIETQATELEQSVQDATARAETAEARVTELESELATANARIQELEDEPATTPAVAQVQGDQFAGASQDEDYIEDETAQMAKKQGLKVDYSFKYTPQNNNVLI</sequence>
<gene>
    <name evidence="4" type="ORF">HHU12_04365</name>
</gene>
<feature type="domain" description="Peptidase S49" evidence="3">
    <location>
        <begin position="138"/>
        <end position="279"/>
    </location>
</feature>
<dbReference type="PANTHER" id="PTHR42987">
    <property type="entry name" value="PEPTIDASE S49"/>
    <property type="match status" value="1"/>
</dbReference>